<feature type="compositionally biased region" description="Basic and acidic residues" evidence="3">
    <location>
        <begin position="874"/>
        <end position="887"/>
    </location>
</feature>
<dbReference type="CDD" id="cd00064">
    <property type="entry name" value="FU"/>
    <property type="match status" value="4"/>
</dbReference>
<dbReference type="PANTHER" id="PTHR15332:SF175">
    <property type="entry name" value="PROPROTEIN CONVERTASE SUBTILISIN_KEXIN TYPE 5-LIKE"/>
    <property type="match status" value="1"/>
</dbReference>
<comment type="caution">
    <text evidence="2">Lacks conserved residue(s) required for the propagation of feature annotation.</text>
</comment>
<feature type="disulfide bond" evidence="2">
    <location>
        <begin position="246"/>
        <end position="255"/>
    </location>
</feature>
<dbReference type="Proteomes" id="UP000027222">
    <property type="component" value="Unassembled WGS sequence"/>
</dbReference>
<dbReference type="PROSITE" id="PS00022">
    <property type="entry name" value="EGF_1"/>
    <property type="match status" value="1"/>
</dbReference>
<dbReference type="OrthoDB" id="18487at2759"/>
<dbReference type="InterPro" id="IPR006212">
    <property type="entry name" value="Furin_repeat"/>
</dbReference>
<keyword evidence="7" id="KW-1185">Reference proteome</keyword>
<dbReference type="SMART" id="SM00180">
    <property type="entry name" value="EGF_Lam"/>
    <property type="match status" value="2"/>
</dbReference>
<evidence type="ECO:0000313" key="6">
    <source>
        <dbReference type="EMBL" id="KDR68444.1"/>
    </source>
</evidence>
<keyword evidence="4" id="KW-0472">Membrane</keyword>
<evidence type="ECO:0000256" key="3">
    <source>
        <dbReference type="SAM" id="MobiDB-lite"/>
    </source>
</evidence>
<proteinExistence type="predicted"/>
<dbReference type="InterPro" id="IPR009030">
    <property type="entry name" value="Growth_fac_rcpt_cys_sf"/>
</dbReference>
<keyword evidence="1 2" id="KW-0245">EGF-like domain</keyword>
<name>A0A067SL95_GALM3</name>
<reference evidence="7" key="1">
    <citation type="journal article" date="2014" name="Proc. Natl. Acad. Sci. U.S.A.">
        <title>Extensive sampling of basidiomycete genomes demonstrates inadequacy of the white-rot/brown-rot paradigm for wood decay fungi.</title>
        <authorList>
            <person name="Riley R."/>
            <person name="Salamov A.A."/>
            <person name="Brown D.W."/>
            <person name="Nagy L.G."/>
            <person name="Floudas D."/>
            <person name="Held B.W."/>
            <person name="Levasseur A."/>
            <person name="Lombard V."/>
            <person name="Morin E."/>
            <person name="Otillar R."/>
            <person name="Lindquist E.A."/>
            <person name="Sun H."/>
            <person name="LaButti K.M."/>
            <person name="Schmutz J."/>
            <person name="Jabbour D."/>
            <person name="Luo H."/>
            <person name="Baker S.E."/>
            <person name="Pisabarro A.G."/>
            <person name="Walton J.D."/>
            <person name="Blanchette R.A."/>
            <person name="Henrissat B."/>
            <person name="Martin F."/>
            <person name="Cullen D."/>
            <person name="Hibbett D.S."/>
            <person name="Grigoriev I.V."/>
        </authorList>
    </citation>
    <scope>NUCLEOTIDE SEQUENCE [LARGE SCALE GENOMIC DNA]</scope>
    <source>
        <strain evidence="7">CBS 339.88</strain>
    </source>
</reference>
<feature type="transmembrane region" description="Helical" evidence="4">
    <location>
        <begin position="698"/>
        <end position="719"/>
    </location>
</feature>
<dbReference type="AlphaFoldDB" id="A0A067SL95"/>
<evidence type="ECO:0000256" key="2">
    <source>
        <dbReference type="PROSITE-ProRule" id="PRU00076"/>
    </source>
</evidence>
<dbReference type="CDD" id="cd00055">
    <property type="entry name" value="EGF_Lam"/>
    <property type="match status" value="1"/>
</dbReference>
<dbReference type="InterPro" id="IPR002049">
    <property type="entry name" value="LE_dom"/>
</dbReference>
<feature type="compositionally biased region" description="Polar residues" evidence="3">
    <location>
        <begin position="852"/>
        <end position="869"/>
    </location>
</feature>
<dbReference type="PROSITE" id="PS01248">
    <property type="entry name" value="EGF_LAM_1"/>
    <property type="match status" value="1"/>
</dbReference>
<dbReference type="PROSITE" id="PS50026">
    <property type="entry name" value="EGF_3"/>
    <property type="match status" value="1"/>
</dbReference>
<feature type="compositionally biased region" description="Pro residues" evidence="3">
    <location>
        <begin position="804"/>
        <end position="814"/>
    </location>
</feature>
<dbReference type="SMART" id="SM00261">
    <property type="entry name" value="FU"/>
    <property type="match status" value="7"/>
</dbReference>
<keyword evidence="4" id="KW-0812">Transmembrane</keyword>
<dbReference type="STRING" id="685588.A0A067SL95"/>
<keyword evidence="2" id="KW-1015">Disulfide bond</keyword>
<dbReference type="SUPFAM" id="SSF57184">
    <property type="entry name" value="Growth factor receptor domain"/>
    <property type="match status" value="3"/>
</dbReference>
<dbReference type="Gene3D" id="2.10.25.10">
    <property type="entry name" value="Laminin"/>
    <property type="match status" value="1"/>
</dbReference>
<evidence type="ECO:0000259" key="5">
    <source>
        <dbReference type="PROSITE" id="PS50026"/>
    </source>
</evidence>
<gene>
    <name evidence="6" type="ORF">GALMADRAFT_257172</name>
</gene>
<dbReference type="PANTHER" id="PTHR15332">
    <property type="entry name" value="PROPROTEIN CONVERTASE SUBTILISIN_KEXIN TYPE 5-LIKE"/>
    <property type="match status" value="1"/>
</dbReference>
<protein>
    <recommendedName>
        <fullName evidence="5">EGF-like domain-containing protein</fullName>
    </recommendedName>
</protein>
<keyword evidence="4" id="KW-1133">Transmembrane helix</keyword>
<sequence length="917" mass="95696">MLLGRRVRQQALSFGHRCRSFLLALSPLPPPPPAFSSNDLAMFASFYAIFLLFLPISTSAQSTPTVLCTAGQCLQGYSNTTIGAKLSSSSLSSPIQLLPGVYSATTNPQLLHNALTTSSASITPSAGFGNSTSLALPLNLALQPGVSVYSGTLYSGQAAFTVLPTSPIGNSSIPLPAAALALSSNVWIALNAGSNKRVIVWEAVPDVNQLPSSSQGSLSIADIQSAACNPTCAGSGVCTSAGTCKCPAGFTGASCESCASGFFGPTCQLCPSNCQTCDEGITGTGRCLKPAIANDPAKCNCKNGVCGANGQCACNAGFTTGNDGTQCSKCSPGFFLTSTGDCQICQLGCTQCADGTGACTTCKSGFTQNPNDPTKCTPPKQVTNTGQLCPDGSFGNGAACALCSSTCATCTAGTSNDCVVCADGLYASNGGCISADSNGICQGTNLIADNNKQECDSCGASCTKCQIPNFTAASTVDQKQCAQCLPGFFLDKGKCVQSCPTGTTVSSQDNVTCIPCDSSCTTCAGTPTFCLSCPNNQLASNGKCISNCPSGTFSASGQCLACHPDCTSCSGGAFNQCTSCPANRPVLSNGRCLPTCSQSQFFDPTSSSCQTCDSSCSSCSGPGPSNCLACSSSTQVLRQGSCVAANCQSSSNVIAGLGVCLSDLVVLKPSGTGTAAPLPSITGIDIPTTVVKSRRLEWWQILLMALGCAFIFLVVIWLFRRRQRKQRAKKTALFSTGSAVNRGRTSWRWRLIRFGEKLFGHNRSRRVVAHPNIVHLGPVRPDEGEDVKLTKLRAAEEARMLPSSPSPPPRPAPPSSHDVDMINLISSYNRPESPERTRYYPDHYRHPDQRSISDASSRMSAGSMYSQMTGVPRRAPDPRQPVKKDLTSRFSASTYGLGERERQQQQQSKAAKNPFWK</sequence>
<organism evidence="6 7">
    <name type="scientific">Galerina marginata (strain CBS 339.88)</name>
    <dbReference type="NCBI Taxonomy" id="685588"/>
    <lineage>
        <taxon>Eukaryota</taxon>
        <taxon>Fungi</taxon>
        <taxon>Dikarya</taxon>
        <taxon>Basidiomycota</taxon>
        <taxon>Agaricomycotina</taxon>
        <taxon>Agaricomycetes</taxon>
        <taxon>Agaricomycetidae</taxon>
        <taxon>Agaricales</taxon>
        <taxon>Agaricineae</taxon>
        <taxon>Strophariaceae</taxon>
        <taxon>Galerina</taxon>
    </lineage>
</organism>
<feature type="compositionally biased region" description="Basic and acidic residues" evidence="3">
    <location>
        <begin position="832"/>
        <end position="851"/>
    </location>
</feature>
<dbReference type="EMBL" id="KL142408">
    <property type="protein sequence ID" value="KDR68444.1"/>
    <property type="molecule type" value="Genomic_DNA"/>
</dbReference>
<feature type="domain" description="EGF-like" evidence="5">
    <location>
        <begin position="224"/>
        <end position="256"/>
    </location>
</feature>
<dbReference type="HOGENOM" id="CLU_010013_0_0_1"/>
<evidence type="ECO:0000313" key="7">
    <source>
        <dbReference type="Proteomes" id="UP000027222"/>
    </source>
</evidence>
<accession>A0A067SL95</accession>
<dbReference type="InterPro" id="IPR000742">
    <property type="entry name" value="EGF"/>
</dbReference>
<feature type="region of interest" description="Disordered" evidence="3">
    <location>
        <begin position="797"/>
        <end position="917"/>
    </location>
</feature>
<dbReference type="Pfam" id="PF23106">
    <property type="entry name" value="EGF_Teneurin"/>
    <property type="match status" value="1"/>
</dbReference>
<evidence type="ECO:0000256" key="1">
    <source>
        <dbReference type="ARBA" id="ARBA00022536"/>
    </source>
</evidence>
<evidence type="ECO:0000256" key="4">
    <source>
        <dbReference type="SAM" id="Phobius"/>
    </source>
</evidence>
<dbReference type="SMART" id="SM00181">
    <property type="entry name" value="EGF"/>
    <property type="match status" value="5"/>
</dbReference>
<dbReference type="Gene3D" id="2.10.220.10">
    <property type="entry name" value="Hormone Receptor, Insulin-like Growth Factor Receptor 1, Chain A, domain 2"/>
    <property type="match status" value="4"/>
</dbReference>
<feature type="disulfide bond" evidence="2">
    <location>
        <begin position="228"/>
        <end position="238"/>
    </location>
</feature>